<dbReference type="EMBL" id="MU003494">
    <property type="protein sequence ID" value="KAF2476708.1"/>
    <property type="molecule type" value="Genomic_DNA"/>
</dbReference>
<reference evidence="1" key="1">
    <citation type="journal article" date="2020" name="Stud. Mycol.">
        <title>101 Dothideomycetes genomes: a test case for predicting lifestyles and emergence of pathogens.</title>
        <authorList>
            <person name="Haridas S."/>
            <person name="Albert R."/>
            <person name="Binder M."/>
            <person name="Bloem J."/>
            <person name="Labutti K."/>
            <person name="Salamov A."/>
            <person name="Andreopoulos B."/>
            <person name="Baker S."/>
            <person name="Barry K."/>
            <person name="Bills G."/>
            <person name="Bluhm B."/>
            <person name="Cannon C."/>
            <person name="Castanera R."/>
            <person name="Culley D."/>
            <person name="Daum C."/>
            <person name="Ezra D."/>
            <person name="Gonzalez J."/>
            <person name="Henrissat B."/>
            <person name="Kuo A."/>
            <person name="Liang C."/>
            <person name="Lipzen A."/>
            <person name="Lutzoni F."/>
            <person name="Magnuson J."/>
            <person name="Mondo S."/>
            <person name="Nolan M."/>
            <person name="Ohm R."/>
            <person name="Pangilinan J."/>
            <person name="Park H.-J."/>
            <person name="Ramirez L."/>
            <person name="Alfaro M."/>
            <person name="Sun H."/>
            <person name="Tritt A."/>
            <person name="Yoshinaga Y."/>
            <person name="Zwiers L.-H."/>
            <person name="Turgeon B."/>
            <person name="Goodwin S."/>
            <person name="Spatafora J."/>
            <person name="Crous P."/>
            <person name="Grigoriev I."/>
        </authorList>
    </citation>
    <scope>NUCLEOTIDE SEQUENCE</scope>
    <source>
        <strain evidence="1">ATCC 200398</strain>
    </source>
</reference>
<keyword evidence="2" id="KW-1185">Reference proteome</keyword>
<evidence type="ECO:0000313" key="1">
    <source>
        <dbReference type="EMBL" id="KAF2476708.1"/>
    </source>
</evidence>
<gene>
    <name evidence="1" type="ORF">BDR25DRAFT_209919</name>
</gene>
<proteinExistence type="predicted"/>
<organism evidence="1 2">
    <name type="scientific">Lindgomyces ingoldianus</name>
    <dbReference type="NCBI Taxonomy" id="673940"/>
    <lineage>
        <taxon>Eukaryota</taxon>
        <taxon>Fungi</taxon>
        <taxon>Dikarya</taxon>
        <taxon>Ascomycota</taxon>
        <taxon>Pezizomycotina</taxon>
        <taxon>Dothideomycetes</taxon>
        <taxon>Pleosporomycetidae</taxon>
        <taxon>Pleosporales</taxon>
        <taxon>Lindgomycetaceae</taxon>
        <taxon>Lindgomyces</taxon>
    </lineage>
</organism>
<dbReference type="Proteomes" id="UP000799755">
    <property type="component" value="Unassembled WGS sequence"/>
</dbReference>
<comment type="caution">
    <text evidence="1">The sequence shown here is derived from an EMBL/GenBank/DDBJ whole genome shotgun (WGS) entry which is preliminary data.</text>
</comment>
<accession>A0ACB6RD76</accession>
<protein>
    <submittedName>
        <fullName evidence="1">Carnitinyl-CoA dehydratase</fullName>
    </submittedName>
</protein>
<name>A0ACB6RD76_9PLEO</name>
<sequence length="283" mass="30600">MSPSHPHPHPTNTPPPPTPTFLKLSYPAPRVLLIRMDRPSALNAMSTAAQWEMDSVWRWLDTEPSLSIAIITGTGRAFSAGADLKEWNSSMSADADPSKRMGNAPKFTPLSRRRGKKPVIAAVNGLAMGGGCEFVVNCDLVVASEEAVFGLPEVKRGVSPIGGALPRLIRTVGLQRATEFALMGEPISAQTAMEWGIVNKVVPKEKVVEEAVKYAAKIAENSPDAIICTRAGLRQGWVSAAVEEAVSITMENEFAELQKGENILEGLKAFSEKRKPCWKASRL</sequence>
<evidence type="ECO:0000313" key="2">
    <source>
        <dbReference type="Proteomes" id="UP000799755"/>
    </source>
</evidence>